<dbReference type="InterPro" id="IPR055399">
    <property type="entry name" value="CC_BshC"/>
</dbReference>
<feature type="domain" description="Bacillithiol biosynthesis BshC N-terminal Rossmann-like" evidence="3">
    <location>
        <begin position="1"/>
        <end position="372"/>
    </location>
</feature>
<evidence type="ECO:0000259" key="3">
    <source>
        <dbReference type="Pfam" id="PF10079"/>
    </source>
</evidence>
<dbReference type="GO" id="GO:0016874">
    <property type="term" value="F:ligase activity"/>
    <property type="evidence" value="ECO:0007669"/>
    <property type="project" value="UniProtKB-UniRule"/>
</dbReference>
<proteinExistence type="inferred from homology"/>
<dbReference type="OrthoDB" id="9765151at2"/>
<dbReference type="EMBL" id="FNHH01000028">
    <property type="protein sequence ID" value="SDM90137.1"/>
    <property type="molecule type" value="Genomic_DNA"/>
</dbReference>
<evidence type="ECO:0000256" key="1">
    <source>
        <dbReference type="ARBA" id="ARBA00022598"/>
    </source>
</evidence>
<evidence type="ECO:0000256" key="2">
    <source>
        <dbReference type="HAMAP-Rule" id="MF_01867"/>
    </source>
</evidence>
<organism evidence="5 6">
    <name type="scientific">Daejeonella rubra</name>
    <dbReference type="NCBI Taxonomy" id="990371"/>
    <lineage>
        <taxon>Bacteria</taxon>
        <taxon>Pseudomonadati</taxon>
        <taxon>Bacteroidota</taxon>
        <taxon>Sphingobacteriia</taxon>
        <taxon>Sphingobacteriales</taxon>
        <taxon>Sphingobacteriaceae</taxon>
        <taxon>Daejeonella</taxon>
    </lineage>
</organism>
<dbReference type="Proteomes" id="UP000199226">
    <property type="component" value="Unassembled WGS sequence"/>
</dbReference>
<reference evidence="6" key="1">
    <citation type="submission" date="2016-10" db="EMBL/GenBank/DDBJ databases">
        <authorList>
            <person name="Varghese N."/>
            <person name="Submissions S."/>
        </authorList>
    </citation>
    <scope>NUCLEOTIDE SEQUENCE [LARGE SCALE GENOMIC DNA]</scope>
    <source>
        <strain evidence="6">DSM 24536</strain>
    </source>
</reference>
<dbReference type="Pfam" id="PF24850">
    <property type="entry name" value="CC_BshC"/>
    <property type="match status" value="1"/>
</dbReference>
<evidence type="ECO:0000313" key="6">
    <source>
        <dbReference type="Proteomes" id="UP000199226"/>
    </source>
</evidence>
<dbReference type="InterPro" id="IPR011199">
    <property type="entry name" value="Bacillithiol_biosynth_BshC"/>
</dbReference>
<sequence>MKATYIDYSETRSFSEGLIRYLANDPELAPFSSERADIQGFRNLINRKKTLAGRDILVGVLNEQYSRIGHPAHSSVQQNIELLLNDNTYTVCTGHQLNIFTGPLYFIFKIVTAINLAKELKSNFPDKNFVPVYWMATEDHDFAEINHTYISGKKISWEHEAAGATGRLQTAGIEKAIKEYQAVLGISENAEYLSNLIRKAYTEHKNLADASRYLVNTLFENYGLLILDADDSRLKKQFSSIIADDIIQQNSFKNITEANNKLAEKGIEAQVNPREINFFYLLDGLRERIVFENEKYSILNSEISFSEESLKQEINEHPERFSPNVVMRPLYQEVILPNLAYIGGGAEVIYWLQLKQNFDHYGVDFPVLLLRNSAMFSSLNLENKLNRLDLGMKDIFKNVEELKKEWVLNHTEHSLNLHDEWQELSSIFEKIKLRTYKIDPSLSPSSEAVKARLYRAIKNLEVKLMKAEKRNFSDALSQIDLVKTKLFPKGGLQERSENFGLFYVKHGKNFIQTLIENFKPLDLKFTILEE</sequence>
<dbReference type="NCBIfam" id="TIGR03998">
    <property type="entry name" value="thiol_BshC"/>
    <property type="match status" value="1"/>
</dbReference>
<dbReference type="Pfam" id="PF10079">
    <property type="entry name" value="Rossmann-like_BshC"/>
    <property type="match status" value="1"/>
</dbReference>
<comment type="similarity">
    <text evidence="2">Belongs to the BshC family.</text>
</comment>
<dbReference type="InterPro" id="IPR055398">
    <property type="entry name" value="Rossmann-like_BshC"/>
</dbReference>
<dbReference type="RefSeq" id="WP_090706315.1">
    <property type="nucleotide sequence ID" value="NZ_FNHH01000028.1"/>
</dbReference>
<feature type="domain" description="Bacillithiol biosynthesis BshC C-terminal coiled-coil" evidence="4">
    <location>
        <begin position="380"/>
        <end position="529"/>
    </location>
</feature>
<dbReference type="EC" id="6.-.-.-" evidence="2"/>
<evidence type="ECO:0000259" key="4">
    <source>
        <dbReference type="Pfam" id="PF24850"/>
    </source>
</evidence>
<dbReference type="PIRSF" id="PIRSF012535">
    <property type="entry name" value="UCP012535"/>
    <property type="match status" value="1"/>
</dbReference>
<dbReference type="HAMAP" id="MF_01867">
    <property type="entry name" value="BshC"/>
    <property type="match status" value="1"/>
</dbReference>
<dbReference type="STRING" id="990371.SAMN05421813_1283"/>
<name>A0A1G9X0A9_9SPHI</name>
<dbReference type="AlphaFoldDB" id="A0A1G9X0A9"/>
<gene>
    <name evidence="2" type="primary">bshC</name>
    <name evidence="5" type="ORF">SAMN05421813_1283</name>
</gene>
<keyword evidence="1 2" id="KW-0436">Ligase</keyword>
<keyword evidence="6" id="KW-1185">Reference proteome</keyword>
<evidence type="ECO:0000313" key="5">
    <source>
        <dbReference type="EMBL" id="SDM90137.1"/>
    </source>
</evidence>
<accession>A0A1G9X0A9</accession>
<protein>
    <recommendedName>
        <fullName evidence="2">Putative cysteine ligase BshC</fullName>
        <ecNumber evidence="2">6.-.-.-</ecNumber>
    </recommendedName>
</protein>